<accession>A0ABW7JND9</accession>
<comment type="caution">
    <text evidence="1">The sequence shown here is derived from an EMBL/GenBank/DDBJ whole genome shotgun (WGS) entry which is preliminary data.</text>
</comment>
<protein>
    <recommendedName>
        <fullName evidence="3">Restriction endonuclease</fullName>
    </recommendedName>
</protein>
<organism evidence="1 2">
    <name type="scientific">Antrihabitans spumae</name>
    <dbReference type="NCBI Taxonomy" id="3373370"/>
    <lineage>
        <taxon>Bacteria</taxon>
        <taxon>Bacillati</taxon>
        <taxon>Actinomycetota</taxon>
        <taxon>Actinomycetes</taxon>
        <taxon>Mycobacteriales</taxon>
        <taxon>Nocardiaceae</taxon>
        <taxon>Antrihabitans</taxon>
    </lineage>
</organism>
<name>A0ABW7JND9_9NOCA</name>
<evidence type="ECO:0000313" key="2">
    <source>
        <dbReference type="Proteomes" id="UP001609175"/>
    </source>
</evidence>
<evidence type="ECO:0000313" key="1">
    <source>
        <dbReference type="EMBL" id="MFH5208606.1"/>
    </source>
</evidence>
<dbReference type="EMBL" id="JBIMSO010000042">
    <property type="protein sequence ID" value="MFH5208606.1"/>
    <property type="molecule type" value="Genomic_DNA"/>
</dbReference>
<reference evidence="1 2" key="1">
    <citation type="submission" date="2024-10" db="EMBL/GenBank/DDBJ databases">
        <authorList>
            <person name="Riesco R."/>
        </authorList>
    </citation>
    <scope>NUCLEOTIDE SEQUENCE [LARGE SCALE GENOMIC DNA]</scope>
    <source>
        <strain evidence="1 2">NCIMB 15449</strain>
    </source>
</reference>
<gene>
    <name evidence="1" type="ORF">ACHIPZ_10400</name>
</gene>
<sequence>MQFSEYFDIDTDEDDEWFDPILDTDTRLFVDPFLIFKESDGLWSTAHAELIEYFDRAFNLLSGYEDSKQSLQYRRVVSLMKFPEPQEFCLGYVGTGTRGSGAGTGLAKQITEAMRQAIKRGLDKGMAHFEELGVLVERVNRDRISDITLSILKPKFIDYTQKIASELGIEVEPVEVTNSVYDAVRKRWVTGTFDLPRNPGSGKAILLVPKRFLRELPTLNPGDWYEYSETTLRDDMNLTVMENVDTQEIVRLARSRSDLIREWTMARETSPAKPYGVNRDVKGLHNWNMLAANIVSDHPISPQDGESIHDFVGRMVAIFKHYIEHERGWPLLYNEDTGKPKREESVQLLFKGIVQHYCRANGVRIDREVYVGKGPVDFAFTKSAFERVLLEIKKMTNTDYWDGLEKQLISYLASDYCDFGWFLAVRYDDKPVSAKRTNDLASRTESAGRDTGFDLRSEWIDARPKASASNL</sequence>
<dbReference type="RefSeq" id="WP_395114105.1">
    <property type="nucleotide sequence ID" value="NZ_JBIMSO010000042.1"/>
</dbReference>
<proteinExistence type="predicted"/>
<dbReference type="Proteomes" id="UP001609175">
    <property type="component" value="Unassembled WGS sequence"/>
</dbReference>
<evidence type="ECO:0008006" key="3">
    <source>
        <dbReference type="Google" id="ProtNLM"/>
    </source>
</evidence>